<dbReference type="InterPro" id="IPR036259">
    <property type="entry name" value="MFS_trans_sf"/>
</dbReference>
<organism evidence="8 9">
    <name type="scientific">Rhodococcus zopfii</name>
    <dbReference type="NCBI Taxonomy" id="43772"/>
    <lineage>
        <taxon>Bacteria</taxon>
        <taxon>Bacillati</taxon>
        <taxon>Actinomycetota</taxon>
        <taxon>Actinomycetes</taxon>
        <taxon>Mycobacteriales</taxon>
        <taxon>Nocardiaceae</taxon>
        <taxon>Rhodococcus</taxon>
    </lineage>
</organism>
<feature type="transmembrane region" description="Helical" evidence="6">
    <location>
        <begin position="12"/>
        <end position="35"/>
    </location>
</feature>
<feature type="domain" description="Major facilitator superfamily (MFS) profile" evidence="7">
    <location>
        <begin position="12"/>
        <end position="461"/>
    </location>
</feature>
<proteinExistence type="predicted"/>
<dbReference type="PROSITE" id="PS50850">
    <property type="entry name" value="MFS"/>
    <property type="match status" value="1"/>
</dbReference>
<evidence type="ECO:0000256" key="2">
    <source>
        <dbReference type="ARBA" id="ARBA00022448"/>
    </source>
</evidence>
<feature type="transmembrane region" description="Helical" evidence="6">
    <location>
        <begin position="107"/>
        <end position="123"/>
    </location>
</feature>
<evidence type="ECO:0000256" key="5">
    <source>
        <dbReference type="ARBA" id="ARBA00023136"/>
    </source>
</evidence>
<feature type="transmembrane region" description="Helical" evidence="6">
    <location>
        <begin position="338"/>
        <end position="357"/>
    </location>
</feature>
<sequence>MERPGAVRTRLLLPALCLVVTTVAVMQTVVVPIVGTIRDQLDVSTTASGWLLTANLLAAAVATPVLGRLADLRGKRAVLVGILCVVLAGSLLCAVTDSFALLVAGRVLQGASFALFPVGIAVLREEMEPDRLVGAMGLLSGTMGVGGAVGMVLTGATVSGDTDYRRVFWLVVVFNIVGLVLALVVVPKRAAAAHGRIDWAGAVLLSIGLALALLALSEGGTWGWGSPATLLCAAGGLAVLAGWFAFELRVDEPLVPPRMLTHRPVLVLHLAALLVGVAMFVNFLATSYFVQTPSAAGYGFGSTVLEATAVYMLPGALVGVAAAALAGRLVHRFTAKRVLGVSCVFGTAGFVLIAVLHDRSWQIIVSGILVSIFVSLAYAALPALLVAEVRADETGVANSINSIARTVGSSLSSALVTTLLATQVTAGGFVKQTAYVAAFGLAAVAATVAAILVFATVRTPTRTLTDAEEDEVDATALAAEWAAVGGLAGGRTATVGRADLAGTAELPKREFPV</sequence>
<evidence type="ECO:0000259" key="7">
    <source>
        <dbReference type="PROSITE" id="PS50850"/>
    </source>
</evidence>
<evidence type="ECO:0000313" key="8">
    <source>
        <dbReference type="EMBL" id="MDV2476320.1"/>
    </source>
</evidence>
<dbReference type="PANTHER" id="PTHR42718:SF9">
    <property type="entry name" value="MAJOR FACILITATOR SUPERFAMILY MULTIDRUG TRANSPORTER MFSC"/>
    <property type="match status" value="1"/>
</dbReference>
<feature type="transmembrane region" description="Helical" evidence="6">
    <location>
        <begin position="197"/>
        <end position="216"/>
    </location>
</feature>
<dbReference type="Gene3D" id="1.20.1250.20">
    <property type="entry name" value="MFS general substrate transporter like domains"/>
    <property type="match status" value="2"/>
</dbReference>
<comment type="caution">
    <text evidence="8">The sequence shown here is derived from an EMBL/GenBank/DDBJ whole genome shotgun (WGS) entry which is preliminary data.</text>
</comment>
<evidence type="ECO:0000256" key="6">
    <source>
        <dbReference type="SAM" id="Phobius"/>
    </source>
</evidence>
<keyword evidence="2" id="KW-0813">Transport</keyword>
<feature type="transmembrane region" description="Helical" evidence="6">
    <location>
        <begin position="167"/>
        <end position="185"/>
    </location>
</feature>
<comment type="subcellular location">
    <subcellularLocation>
        <location evidence="1">Cell membrane</location>
        <topology evidence="1">Multi-pass membrane protein</topology>
    </subcellularLocation>
</comment>
<dbReference type="InterPro" id="IPR011701">
    <property type="entry name" value="MFS"/>
</dbReference>
<accession>A0ABU3WQP4</accession>
<feature type="transmembrane region" description="Helical" evidence="6">
    <location>
        <begin position="47"/>
        <end position="66"/>
    </location>
</feature>
<keyword evidence="4 6" id="KW-1133">Transmembrane helix</keyword>
<evidence type="ECO:0000313" key="9">
    <source>
        <dbReference type="Proteomes" id="UP001275440"/>
    </source>
</evidence>
<dbReference type="PANTHER" id="PTHR42718">
    <property type="entry name" value="MAJOR FACILITATOR SUPERFAMILY MULTIDRUG TRANSPORTER MFSC"/>
    <property type="match status" value="1"/>
</dbReference>
<feature type="transmembrane region" description="Helical" evidence="6">
    <location>
        <begin position="435"/>
        <end position="455"/>
    </location>
</feature>
<feature type="transmembrane region" description="Helical" evidence="6">
    <location>
        <begin position="407"/>
        <end position="429"/>
    </location>
</feature>
<feature type="transmembrane region" description="Helical" evidence="6">
    <location>
        <begin position="266"/>
        <end position="289"/>
    </location>
</feature>
<feature type="transmembrane region" description="Helical" evidence="6">
    <location>
        <begin position="228"/>
        <end position="246"/>
    </location>
</feature>
<dbReference type="Proteomes" id="UP001275440">
    <property type="component" value="Unassembled WGS sequence"/>
</dbReference>
<feature type="transmembrane region" description="Helical" evidence="6">
    <location>
        <begin position="135"/>
        <end position="155"/>
    </location>
</feature>
<dbReference type="EMBL" id="WBMO01000001">
    <property type="protein sequence ID" value="MDV2476320.1"/>
    <property type="molecule type" value="Genomic_DNA"/>
</dbReference>
<dbReference type="InterPro" id="IPR020846">
    <property type="entry name" value="MFS_dom"/>
</dbReference>
<gene>
    <name evidence="8" type="ORF">F8M49_15050</name>
</gene>
<feature type="transmembrane region" description="Helical" evidence="6">
    <location>
        <begin position="78"/>
        <end position="101"/>
    </location>
</feature>
<reference evidence="8 9" key="1">
    <citation type="submission" date="2019-10" db="EMBL/GenBank/DDBJ databases">
        <title>Draft Genome Assembly of Rhodococcus zopfii DSM44189.</title>
        <authorList>
            <person name="Sutton J.M."/>
            <person name="Akob D.M."/>
            <person name="Bushman T.J."/>
        </authorList>
    </citation>
    <scope>NUCLEOTIDE SEQUENCE [LARGE SCALE GENOMIC DNA]</scope>
    <source>
        <strain evidence="8 9">DSM 44189</strain>
    </source>
</reference>
<feature type="transmembrane region" description="Helical" evidence="6">
    <location>
        <begin position="363"/>
        <end position="386"/>
    </location>
</feature>
<keyword evidence="5 6" id="KW-0472">Membrane</keyword>
<evidence type="ECO:0000256" key="4">
    <source>
        <dbReference type="ARBA" id="ARBA00022989"/>
    </source>
</evidence>
<dbReference type="SUPFAM" id="SSF103473">
    <property type="entry name" value="MFS general substrate transporter"/>
    <property type="match status" value="1"/>
</dbReference>
<keyword evidence="3 6" id="KW-0812">Transmembrane</keyword>
<evidence type="ECO:0000256" key="1">
    <source>
        <dbReference type="ARBA" id="ARBA00004651"/>
    </source>
</evidence>
<evidence type="ECO:0000256" key="3">
    <source>
        <dbReference type="ARBA" id="ARBA00022692"/>
    </source>
</evidence>
<feature type="transmembrane region" description="Helical" evidence="6">
    <location>
        <begin position="309"/>
        <end position="326"/>
    </location>
</feature>
<protein>
    <submittedName>
        <fullName evidence="8">MFS transporter</fullName>
    </submittedName>
</protein>
<keyword evidence="9" id="KW-1185">Reference proteome</keyword>
<dbReference type="Pfam" id="PF07690">
    <property type="entry name" value="MFS_1"/>
    <property type="match status" value="1"/>
</dbReference>
<name>A0ABU3WQP4_9NOCA</name>